<evidence type="ECO:0000313" key="2">
    <source>
        <dbReference type="Proteomes" id="UP001221411"/>
    </source>
</evidence>
<dbReference type="RefSeq" id="WP_271915655.1">
    <property type="nucleotide sequence ID" value="NZ_JAQNDO010000001.1"/>
</dbReference>
<keyword evidence="2" id="KW-1185">Reference proteome</keyword>
<dbReference type="Gene3D" id="2.60.120.380">
    <property type="match status" value="1"/>
</dbReference>
<reference evidence="1 2" key="1">
    <citation type="submission" date="2022-11" db="EMBL/GenBank/DDBJ databases">
        <title>Minimal conservation of predation-associated metabolite biosynthetic gene clusters underscores biosynthetic potential of Myxococcota including descriptions for ten novel species: Archangium lansinium sp. nov., Myxococcus landrumus sp. nov., Nannocystis bai.</title>
        <authorList>
            <person name="Ahearne A."/>
            <person name="Stevens C."/>
            <person name="Dowd S."/>
        </authorList>
    </citation>
    <scope>NUCLEOTIDE SEQUENCE [LARGE SCALE GENOMIC DNA]</scope>
    <source>
        <strain evidence="1 2">RJM3</strain>
    </source>
</reference>
<dbReference type="EMBL" id="JAQNDO010000001">
    <property type="protein sequence ID" value="MDC0740451.1"/>
    <property type="molecule type" value="Genomic_DNA"/>
</dbReference>
<comment type="caution">
    <text evidence="1">The sequence shown here is derived from an EMBL/GenBank/DDBJ whole genome shotgun (WGS) entry which is preliminary data.</text>
</comment>
<organism evidence="1 2">
    <name type="scientific">Polyangium mundeleinium</name>
    <dbReference type="NCBI Taxonomy" id="2995306"/>
    <lineage>
        <taxon>Bacteria</taxon>
        <taxon>Pseudomonadati</taxon>
        <taxon>Myxococcota</taxon>
        <taxon>Polyangia</taxon>
        <taxon>Polyangiales</taxon>
        <taxon>Polyangiaceae</taxon>
        <taxon>Polyangium</taxon>
    </lineage>
</organism>
<proteinExistence type="predicted"/>
<accession>A0ABT5EFA1</accession>
<gene>
    <name evidence="1" type="ORF">POL67_03780</name>
</gene>
<dbReference type="Proteomes" id="UP001221411">
    <property type="component" value="Unassembled WGS sequence"/>
</dbReference>
<name>A0ABT5EFA1_9BACT</name>
<evidence type="ECO:0000313" key="1">
    <source>
        <dbReference type="EMBL" id="MDC0740451.1"/>
    </source>
</evidence>
<sequence length="289" mass="30560">MLMFSVFTGCGGVSSDPGLFADMRVAPGVYVKGPMPQENGGPGVVAVDLGTNRVRTGQIDKPMRGALAPDATAVALGLSGDAGYWIVPAGLPDVQSPAFPTFDVSLSFSPDMRAGSYELLVHAVDVDGHFGTTSRHALEATTITAPEGNLVVSLRWDREADLDLHVVDPRGVEIYKRNINSYELPPSGQPVNPTAWQSGALLDFDSNAGCVIDGKRMENVIWKNDPPPGHYIVRVDTFSLCGEGFANWSVDVLRSGVSLARSAGQGGPTDEAMPHDRGAGVLAVEFDLP</sequence>
<protein>
    <submittedName>
        <fullName evidence="1">Uncharacterized protein</fullName>
    </submittedName>
</protein>